<dbReference type="OrthoDB" id="2989229at2"/>
<keyword evidence="3" id="KW-1185">Reference proteome</keyword>
<dbReference type="Proteomes" id="UP000319769">
    <property type="component" value="Unassembled WGS sequence"/>
</dbReference>
<dbReference type="InterPro" id="IPR003607">
    <property type="entry name" value="HD/PDEase_dom"/>
</dbReference>
<dbReference type="AlphaFoldDB" id="A0A5N0UJV2"/>
<reference evidence="2" key="1">
    <citation type="submission" date="2019-09" db="EMBL/GenBank/DDBJ databases">
        <authorList>
            <person name="Teo W.F.A."/>
            <person name="Duangmal K."/>
        </authorList>
    </citation>
    <scope>NUCLEOTIDE SEQUENCE [LARGE SCALE GENOMIC DNA]</scope>
    <source>
        <strain evidence="2">K81G1</strain>
    </source>
</reference>
<accession>A0A5N0UJV2</accession>
<dbReference type="EMBL" id="VMNW02000149">
    <property type="protein sequence ID" value="KAA9149200.1"/>
    <property type="molecule type" value="Genomic_DNA"/>
</dbReference>
<evidence type="ECO:0000313" key="2">
    <source>
        <dbReference type="EMBL" id="KAA9149200.1"/>
    </source>
</evidence>
<evidence type="ECO:0000259" key="1">
    <source>
        <dbReference type="Pfam" id="PF01966"/>
    </source>
</evidence>
<dbReference type="CDD" id="cd00077">
    <property type="entry name" value="HDc"/>
    <property type="match status" value="1"/>
</dbReference>
<dbReference type="InterPro" id="IPR006674">
    <property type="entry name" value="HD_domain"/>
</dbReference>
<name>A0A5N0UJV2_9PSEU</name>
<proteinExistence type="predicted"/>
<dbReference type="Gene3D" id="1.10.8.1060">
    <property type="entry name" value="Corynebacterium glutamicum thioredoxin-dependent arsenate reductase, N-terminal domain"/>
    <property type="match status" value="1"/>
</dbReference>
<gene>
    <name evidence="2" type="ORF">FPZ12_043810</name>
</gene>
<dbReference type="RefSeq" id="WP_144759734.1">
    <property type="nucleotide sequence ID" value="NZ_VMNW02000149.1"/>
</dbReference>
<sequence>MPAATVGELRQSDVDEQIRQLERRLAAEQELVPASVLHDCVRRAWARFSGAKVRAYIPILVERRVRAELRSSPGSRSLVEWSRGTAERLLAGALPRRWAHTQGVAGQAAAIGWVLPEGERDVLVAAAWLHDIGYADGLVRTGMHQIDGALFLREHGVEERICALVAQHAGASAVAELQGLSAELAQFPDERGPVRDALWYSDMTTSPVGEPVSFDERMAELRQRRGPEDPVVRALAINGEERAAAVRRTQELLERKAALRSLAAG</sequence>
<organism evidence="2 3">
    <name type="scientific">Amycolatopsis acidicola</name>
    <dbReference type="NCBI Taxonomy" id="2596893"/>
    <lineage>
        <taxon>Bacteria</taxon>
        <taxon>Bacillati</taxon>
        <taxon>Actinomycetota</taxon>
        <taxon>Actinomycetes</taxon>
        <taxon>Pseudonocardiales</taxon>
        <taxon>Pseudonocardiaceae</taxon>
        <taxon>Amycolatopsis</taxon>
    </lineage>
</organism>
<feature type="domain" description="HD" evidence="1">
    <location>
        <begin position="97"/>
        <end position="174"/>
    </location>
</feature>
<dbReference type="Gene3D" id="1.10.3210.10">
    <property type="entry name" value="Hypothetical protein af1432"/>
    <property type="match status" value="1"/>
</dbReference>
<dbReference type="NCBIfam" id="NF046112">
    <property type="entry name" value="MSMEG_6209_Nter"/>
    <property type="match status" value="1"/>
</dbReference>
<dbReference type="SUPFAM" id="SSF109604">
    <property type="entry name" value="HD-domain/PDEase-like"/>
    <property type="match status" value="1"/>
</dbReference>
<comment type="caution">
    <text evidence="2">The sequence shown here is derived from an EMBL/GenBank/DDBJ whole genome shotgun (WGS) entry which is preliminary data.</text>
</comment>
<evidence type="ECO:0000313" key="3">
    <source>
        <dbReference type="Proteomes" id="UP000319769"/>
    </source>
</evidence>
<protein>
    <submittedName>
        <fullName evidence="2">HD domain-containing protein</fullName>
    </submittedName>
</protein>
<dbReference type="Pfam" id="PF01966">
    <property type="entry name" value="HD"/>
    <property type="match status" value="1"/>
</dbReference>